<organism evidence="2">
    <name type="scientific">Daucus carota subsp. sativus</name>
    <name type="common">Carrot</name>
    <dbReference type="NCBI Taxonomy" id="79200"/>
    <lineage>
        <taxon>Eukaryota</taxon>
        <taxon>Viridiplantae</taxon>
        <taxon>Streptophyta</taxon>
        <taxon>Embryophyta</taxon>
        <taxon>Tracheophyta</taxon>
        <taxon>Spermatophyta</taxon>
        <taxon>Magnoliopsida</taxon>
        <taxon>eudicotyledons</taxon>
        <taxon>Gunneridae</taxon>
        <taxon>Pentapetalae</taxon>
        <taxon>asterids</taxon>
        <taxon>campanulids</taxon>
        <taxon>Apiales</taxon>
        <taxon>Apiaceae</taxon>
        <taxon>Apioideae</taxon>
        <taxon>Scandiceae</taxon>
        <taxon>Daucinae</taxon>
        <taxon>Daucus</taxon>
        <taxon>Daucus sect. Daucus</taxon>
    </lineage>
</organism>
<feature type="region of interest" description="Disordered" evidence="1">
    <location>
        <begin position="31"/>
        <end position="59"/>
    </location>
</feature>
<dbReference type="EMBL" id="CP093343">
    <property type="protein sequence ID" value="WOG84378.1"/>
    <property type="molecule type" value="Genomic_DNA"/>
</dbReference>
<name>A0A166I3D5_DAUCS</name>
<evidence type="ECO:0000313" key="4">
    <source>
        <dbReference type="Proteomes" id="UP000077755"/>
    </source>
</evidence>
<gene>
    <name evidence="2" type="ORF">DCAR_003357</name>
    <name evidence="3" type="ORF">DCAR_0103561</name>
</gene>
<reference evidence="3" key="2">
    <citation type="submission" date="2022-03" db="EMBL/GenBank/DDBJ databases">
        <title>Draft title - Genomic analysis of global carrot germplasm unveils the trajectory of domestication and the origin of high carotenoid orange carrot.</title>
        <authorList>
            <person name="Iorizzo M."/>
            <person name="Ellison S."/>
            <person name="Senalik D."/>
            <person name="Macko-Podgorni A."/>
            <person name="Grzebelus D."/>
            <person name="Bostan H."/>
            <person name="Rolling W."/>
            <person name="Curaba J."/>
            <person name="Simon P."/>
        </authorList>
    </citation>
    <scope>NUCLEOTIDE SEQUENCE</scope>
    <source>
        <tissue evidence="3">Leaf</tissue>
    </source>
</reference>
<dbReference type="EMBL" id="LNRQ01000001">
    <property type="protein sequence ID" value="KZN10701.1"/>
    <property type="molecule type" value="Genomic_DNA"/>
</dbReference>
<keyword evidence="4" id="KW-1185">Reference proteome</keyword>
<proteinExistence type="predicted"/>
<reference evidence="2" key="1">
    <citation type="journal article" date="2016" name="Nat. Genet.">
        <title>A high-quality carrot genome assembly provides new insights into carotenoid accumulation and asterid genome evolution.</title>
        <authorList>
            <person name="Iorizzo M."/>
            <person name="Ellison S."/>
            <person name="Senalik D."/>
            <person name="Zeng P."/>
            <person name="Satapoomin P."/>
            <person name="Huang J."/>
            <person name="Bowman M."/>
            <person name="Iovene M."/>
            <person name="Sanseverino W."/>
            <person name="Cavagnaro P."/>
            <person name="Yildiz M."/>
            <person name="Macko-Podgorni A."/>
            <person name="Moranska E."/>
            <person name="Grzebelus E."/>
            <person name="Grzebelus D."/>
            <person name="Ashrafi H."/>
            <person name="Zheng Z."/>
            <person name="Cheng S."/>
            <person name="Spooner D."/>
            <person name="Van Deynze A."/>
            <person name="Simon P."/>
        </authorList>
    </citation>
    <scope>NUCLEOTIDE SEQUENCE [LARGE SCALE GENOMIC DNA]</scope>
    <source>
        <tissue evidence="2">Leaf</tissue>
    </source>
</reference>
<dbReference type="Proteomes" id="UP000077755">
    <property type="component" value="Chromosome 1"/>
</dbReference>
<sequence length="59" mass="6422">MVEGKVGTYVLYGSAVLLGLICREAIDKYEKHKANQDKQKPRPAPVPSQESPSLVAVDP</sequence>
<protein>
    <submittedName>
        <fullName evidence="2">Uncharacterized protein</fullName>
    </submittedName>
</protein>
<evidence type="ECO:0000256" key="1">
    <source>
        <dbReference type="SAM" id="MobiDB-lite"/>
    </source>
</evidence>
<feature type="compositionally biased region" description="Basic and acidic residues" evidence="1">
    <location>
        <begin position="31"/>
        <end position="40"/>
    </location>
</feature>
<evidence type="ECO:0000313" key="3">
    <source>
        <dbReference type="EMBL" id="WOG84378.1"/>
    </source>
</evidence>
<accession>A0A166I3D5</accession>
<dbReference type="AlphaFoldDB" id="A0A166I3D5"/>
<evidence type="ECO:0000313" key="2">
    <source>
        <dbReference type="EMBL" id="KZN10701.1"/>
    </source>
</evidence>
<dbReference type="Gramene" id="KZN10701">
    <property type="protein sequence ID" value="KZN10701"/>
    <property type="gene ID" value="DCAR_003357"/>
</dbReference>